<comment type="cofactor">
    <cofactor evidence="7">
        <name>Zn(2+)</name>
        <dbReference type="ChEBI" id="CHEBI:29105"/>
    </cofactor>
    <text evidence="7">Binds 1 zinc ion per subunit.</text>
</comment>
<evidence type="ECO:0000256" key="4">
    <source>
        <dbReference type="ARBA" id="ARBA00022833"/>
    </source>
</evidence>
<dbReference type="GO" id="GO:0008270">
    <property type="term" value="F:zinc ion binding"/>
    <property type="evidence" value="ECO:0007669"/>
    <property type="project" value="UniProtKB-UniRule"/>
</dbReference>
<dbReference type="InterPro" id="IPR001765">
    <property type="entry name" value="Carbonic_anhydrase"/>
</dbReference>
<comment type="catalytic activity">
    <reaction evidence="6 8">
        <text>hydrogencarbonate + H(+) = CO2 + H2O</text>
        <dbReference type="Rhea" id="RHEA:10748"/>
        <dbReference type="ChEBI" id="CHEBI:15377"/>
        <dbReference type="ChEBI" id="CHEBI:15378"/>
        <dbReference type="ChEBI" id="CHEBI:16526"/>
        <dbReference type="ChEBI" id="CHEBI:17544"/>
        <dbReference type="EC" id="4.2.1.1"/>
    </reaction>
</comment>
<evidence type="ECO:0000256" key="7">
    <source>
        <dbReference type="PIRSR" id="PIRSR601765-1"/>
    </source>
</evidence>
<evidence type="ECO:0000313" key="9">
    <source>
        <dbReference type="EMBL" id="GHF40607.1"/>
    </source>
</evidence>
<dbReference type="PROSITE" id="PS00705">
    <property type="entry name" value="PROK_CO2_ANHYDRASE_2"/>
    <property type="match status" value="1"/>
</dbReference>
<dbReference type="PANTHER" id="PTHR11002:SF76">
    <property type="entry name" value="CARBONIC ANHYDRASE"/>
    <property type="match status" value="1"/>
</dbReference>
<dbReference type="EMBL" id="BNCJ01000002">
    <property type="protein sequence ID" value="GHF40607.1"/>
    <property type="molecule type" value="Genomic_DNA"/>
</dbReference>
<dbReference type="InterPro" id="IPR036874">
    <property type="entry name" value="Carbonic_anhydrase_sf"/>
</dbReference>
<evidence type="ECO:0000256" key="8">
    <source>
        <dbReference type="RuleBase" id="RU003956"/>
    </source>
</evidence>
<dbReference type="PANTHER" id="PTHR11002">
    <property type="entry name" value="CARBONIC ANHYDRASE"/>
    <property type="match status" value="1"/>
</dbReference>
<gene>
    <name evidence="9" type="ORF">GCM10017056_10230</name>
</gene>
<organism evidence="9 10">
    <name type="scientific">Seohaeicola zhoushanensis</name>
    <dbReference type="NCBI Taxonomy" id="1569283"/>
    <lineage>
        <taxon>Bacteria</taxon>
        <taxon>Pseudomonadati</taxon>
        <taxon>Pseudomonadota</taxon>
        <taxon>Alphaproteobacteria</taxon>
        <taxon>Rhodobacterales</taxon>
        <taxon>Roseobacteraceae</taxon>
        <taxon>Seohaeicola</taxon>
    </lineage>
</organism>
<dbReference type="InterPro" id="IPR045066">
    <property type="entry name" value="Beta_CA_cladeB"/>
</dbReference>
<dbReference type="EC" id="4.2.1.1" evidence="2 8"/>
<feature type="binding site" evidence="7">
    <location>
        <position position="74"/>
    </location>
    <ligand>
        <name>Zn(2+)</name>
        <dbReference type="ChEBI" id="CHEBI:29105"/>
    </ligand>
</feature>
<dbReference type="CDD" id="cd00884">
    <property type="entry name" value="beta_CA_cladeB"/>
    <property type="match status" value="1"/>
</dbReference>
<comment type="caution">
    <text evidence="9">The sequence shown here is derived from an EMBL/GenBank/DDBJ whole genome shotgun (WGS) entry which is preliminary data.</text>
</comment>
<evidence type="ECO:0000256" key="1">
    <source>
        <dbReference type="ARBA" id="ARBA00006217"/>
    </source>
</evidence>
<comment type="function">
    <text evidence="8">Reversible hydration of carbon dioxide.</text>
</comment>
<keyword evidence="4 7" id="KW-0862">Zinc</keyword>
<name>A0A8J3GVR6_9RHOB</name>
<evidence type="ECO:0000256" key="2">
    <source>
        <dbReference type="ARBA" id="ARBA00012925"/>
    </source>
</evidence>
<feature type="binding site" evidence="7">
    <location>
        <position position="136"/>
    </location>
    <ligand>
        <name>Zn(2+)</name>
        <dbReference type="ChEBI" id="CHEBI:29105"/>
    </ligand>
</feature>
<evidence type="ECO:0000256" key="5">
    <source>
        <dbReference type="ARBA" id="ARBA00023239"/>
    </source>
</evidence>
<feature type="binding site" evidence="7">
    <location>
        <position position="72"/>
    </location>
    <ligand>
        <name>Zn(2+)</name>
        <dbReference type="ChEBI" id="CHEBI:29105"/>
    </ligand>
</feature>
<reference evidence="9" key="1">
    <citation type="journal article" date="2014" name="Int. J. Syst. Evol. Microbiol.">
        <title>Complete genome sequence of Corynebacterium casei LMG S-19264T (=DSM 44701T), isolated from a smear-ripened cheese.</title>
        <authorList>
            <consortium name="US DOE Joint Genome Institute (JGI-PGF)"/>
            <person name="Walter F."/>
            <person name="Albersmeier A."/>
            <person name="Kalinowski J."/>
            <person name="Ruckert C."/>
        </authorList>
    </citation>
    <scope>NUCLEOTIDE SEQUENCE</scope>
    <source>
        <strain evidence="9">KCTC 42650</strain>
    </source>
</reference>
<dbReference type="Gene3D" id="3.40.1050.10">
    <property type="entry name" value="Carbonic anhydrase"/>
    <property type="match status" value="1"/>
</dbReference>
<dbReference type="AlphaFoldDB" id="A0A8J3GVR6"/>
<dbReference type="InterPro" id="IPR015892">
    <property type="entry name" value="Carbonic_anhydrase_CS"/>
</dbReference>
<dbReference type="SMART" id="SM00947">
    <property type="entry name" value="Pro_CA"/>
    <property type="match status" value="1"/>
</dbReference>
<protein>
    <recommendedName>
        <fullName evidence="2 8">Carbonic anhydrase</fullName>
        <ecNumber evidence="2 8">4.2.1.1</ecNumber>
    </recommendedName>
    <alternativeName>
        <fullName evidence="8">Carbonate dehydratase</fullName>
    </alternativeName>
</protein>
<keyword evidence="10" id="KW-1185">Reference proteome</keyword>
<evidence type="ECO:0000256" key="6">
    <source>
        <dbReference type="ARBA" id="ARBA00048348"/>
    </source>
</evidence>
<dbReference type="SUPFAM" id="SSF53056">
    <property type="entry name" value="beta-carbonic anhydrase, cab"/>
    <property type="match status" value="1"/>
</dbReference>
<dbReference type="Pfam" id="PF00484">
    <property type="entry name" value="Pro_CA"/>
    <property type="match status" value="1"/>
</dbReference>
<accession>A0A8J3GVR6</accession>
<feature type="binding site" evidence="7">
    <location>
        <position position="133"/>
    </location>
    <ligand>
        <name>Zn(2+)</name>
        <dbReference type="ChEBI" id="CHEBI:29105"/>
    </ligand>
</feature>
<dbReference type="Proteomes" id="UP000626220">
    <property type="component" value="Unassembled WGS sequence"/>
</dbReference>
<keyword evidence="3 7" id="KW-0479">Metal-binding</keyword>
<keyword evidence="5 8" id="KW-0456">Lyase</keyword>
<dbReference type="GO" id="GO:0004089">
    <property type="term" value="F:carbonate dehydratase activity"/>
    <property type="evidence" value="ECO:0007669"/>
    <property type="project" value="UniProtKB-UniRule"/>
</dbReference>
<dbReference type="GO" id="GO:0015976">
    <property type="term" value="P:carbon utilization"/>
    <property type="evidence" value="ECO:0007669"/>
    <property type="project" value="InterPro"/>
</dbReference>
<evidence type="ECO:0000256" key="3">
    <source>
        <dbReference type="ARBA" id="ARBA00022723"/>
    </source>
</evidence>
<sequence>MLYSLKFGNNPRYLTPEAIRARRVDVSTARPLPQYLVQRYHGWKATTYKENQAWYRRLVSGGQHPRAMVISCCDSRVHVTSIFGADQGEFFIHRNIANLVPPYEPDGDHHGTSAAVEYAVTVLGVAHLIVLGHSQCGGVQGCLDMCQGKAPQLEVKESFVGRWMDILKPKFELVKDIEDGAQQIRTLEQFAVVASLENLMTFPFVKQAVDEGQLTLHGLWTDIGEGGLAWYEGDTGKFIPV</sequence>
<comment type="similarity">
    <text evidence="1 8">Belongs to the beta-class carbonic anhydrase family.</text>
</comment>
<evidence type="ECO:0000313" key="10">
    <source>
        <dbReference type="Proteomes" id="UP000626220"/>
    </source>
</evidence>
<proteinExistence type="inferred from homology"/>
<reference evidence="9" key="2">
    <citation type="submission" date="2020-09" db="EMBL/GenBank/DDBJ databases">
        <authorList>
            <person name="Sun Q."/>
            <person name="Kim S."/>
        </authorList>
    </citation>
    <scope>NUCLEOTIDE SEQUENCE</scope>
    <source>
        <strain evidence="9">KCTC 42650</strain>
    </source>
</reference>